<comment type="caution">
    <text evidence="9">The sequence shown here is derived from an EMBL/GenBank/DDBJ whole genome shotgun (WGS) entry which is preliminary data.</text>
</comment>
<organism evidence="9 10">
    <name type="scientific">Nonomuraea guangzhouensis</name>
    <dbReference type="NCBI Taxonomy" id="1291555"/>
    <lineage>
        <taxon>Bacteria</taxon>
        <taxon>Bacillati</taxon>
        <taxon>Actinomycetota</taxon>
        <taxon>Actinomycetes</taxon>
        <taxon>Streptosporangiales</taxon>
        <taxon>Streptosporangiaceae</taxon>
        <taxon>Nonomuraea</taxon>
    </lineage>
</organism>
<dbReference type="PANTHER" id="PTHR30269:SF0">
    <property type="entry name" value="MEMBRANE TRANSPORTER PROTEIN YFCA-RELATED"/>
    <property type="match status" value="1"/>
</dbReference>
<keyword evidence="7 8" id="KW-0472">Membrane</keyword>
<accession>A0ABW4GMS7</accession>
<evidence type="ECO:0000256" key="7">
    <source>
        <dbReference type="ARBA" id="ARBA00023136"/>
    </source>
</evidence>
<feature type="transmembrane region" description="Helical" evidence="8">
    <location>
        <begin position="73"/>
        <end position="95"/>
    </location>
</feature>
<evidence type="ECO:0000256" key="6">
    <source>
        <dbReference type="ARBA" id="ARBA00022989"/>
    </source>
</evidence>
<evidence type="ECO:0000256" key="4">
    <source>
        <dbReference type="ARBA" id="ARBA00022475"/>
    </source>
</evidence>
<comment type="subcellular location">
    <subcellularLocation>
        <location evidence="1 8">Cell membrane</location>
        <topology evidence="1 8">Multi-pass membrane protein</topology>
    </subcellularLocation>
</comment>
<evidence type="ECO:0000256" key="5">
    <source>
        <dbReference type="ARBA" id="ARBA00022692"/>
    </source>
</evidence>
<sequence length="253" mass="25458">MPLEHVVLVLAAALCAGWVDAVVGGGGLVQLPAVMVTGIPPVQAMATNKLSSVFGTASAAVTYTRTTKVDRAVALPGVGLAVVSAGLGALAAAAISADVLRPAVMAVLVGVAAFVTLRPQMGSVPQPHLRTNGRVVAAVTIAGVGVAFYDGIMGPGTGTFLIIAFTTILGLDFVSASASAKIINTGTNLGALFVFAWQGHVLWGLGLGMAVCNVAGAQVGARMALKRGTGFVRVVLLCVVVAMVIRLGWQQFG</sequence>
<keyword evidence="5 8" id="KW-0812">Transmembrane</keyword>
<evidence type="ECO:0000256" key="2">
    <source>
        <dbReference type="ARBA" id="ARBA00009142"/>
    </source>
</evidence>
<dbReference type="InterPro" id="IPR002781">
    <property type="entry name" value="TM_pro_TauE-like"/>
</dbReference>
<proteinExistence type="inferred from homology"/>
<evidence type="ECO:0000256" key="3">
    <source>
        <dbReference type="ARBA" id="ARBA00022448"/>
    </source>
</evidence>
<comment type="similarity">
    <text evidence="2 8">Belongs to the 4-toluene sulfonate uptake permease (TSUP) (TC 2.A.102) family.</text>
</comment>
<feature type="transmembrane region" description="Helical" evidence="8">
    <location>
        <begin position="231"/>
        <end position="249"/>
    </location>
</feature>
<dbReference type="Pfam" id="PF01925">
    <property type="entry name" value="TauE"/>
    <property type="match status" value="1"/>
</dbReference>
<gene>
    <name evidence="9" type="ORF">ACFSJ0_43885</name>
</gene>
<keyword evidence="10" id="KW-1185">Reference proteome</keyword>
<feature type="transmembrane region" description="Helical" evidence="8">
    <location>
        <begin position="200"/>
        <end position="219"/>
    </location>
</feature>
<keyword evidence="6 8" id="KW-1133">Transmembrane helix</keyword>
<feature type="transmembrane region" description="Helical" evidence="8">
    <location>
        <begin position="102"/>
        <end position="121"/>
    </location>
</feature>
<name>A0ABW4GMS7_9ACTN</name>
<evidence type="ECO:0000256" key="8">
    <source>
        <dbReference type="RuleBase" id="RU363041"/>
    </source>
</evidence>
<dbReference type="EMBL" id="JBHUCM010000043">
    <property type="protein sequence ID" value="MFD1544047.1"/>
    <property type="molecule type" value="Genomic_DNA"/>
</dbReference>
<keyword evidence="3" id="KW-0813">Transport</keyword>
<evidence type="ECO:0000313" key="9">
    <source>
        <dbReference type="EMBL" id="MFD1544047.1"/>
    </source>
</evidence>
<dbReference type="RefSeq" id="WP_219528419.1">
    <property type="nucleotide sequence ID" value="NZ_JAHKRM010000004.1"/>
</dbReference>
<dbReference type="InterPro" id="IPR052017">
    <property type="entry name" value="TSUP"/>
</dbReference>
<dbReference type="PANTHER" id="PTHR30269">
    <property type="entry name" value="TRANSMEMBRANE PROTEIN YFCA"/>
    <property type="match status" value="1"/>
</dbReference>
<dbReference type="Proteomes" id="UP001597097">
    <property type="component" value="Unassembled WGS sequence"/>
</dbReference>
<protein>
    <recommendedName>
        <fullName evidence="8">Probable membrane transporter protein</fullName>
    </recommendedName>
</protein>
<evidence type="ECO:0000256" key="1">
    <source>
        <dbReference type="ARBA" id="ARBA00004651"/>
    </source>
</evidence>
<reference evidence="10" key="1">
    <citation type="journal article" date="2019" name="Int. J. Syst. Evol. Microbiol.">
        <title>The Global Catalogue of Microorganisms (GCM) 10K type strain sequencing project: providing services to taxonomists for standard genome sequencing and annotation.</title>
        <authorList>
            <consortium name="The Broad Institute Genomics Platform"/>
            <consortium name="The Broad Institute Genome Sequencing Center for Infectious Disease"/>
            <person name="Wu L."/>
            <person name="Ma J."/>
        </authorList>
    </citation>
    <scope>NUCLEOTIDE SEQUENCE [LARGE SCALE GENOMIC DNA]</scope>
    <source>
        <strain evidence="10">CGMCC 1.15399</strain>
    </source>
</reference>
<feature type="transmembrane region" description="Helical" evidence="8">
    <location>
        <begin position="133"/>
        <end position="152"/>
    </location>
</feature>
<keyword evidence="4 8" id="KW-1003">Cell membrane</keyword>
<feature type="transmembrane region" description="Helical" evidence="8">
    <location>
        <begin position="159"/>
        <end position="180"/>
    </location>
</feature>
<evidence type="ECO:0000313" key="10">
    <source>
        <dbReference type="Proteomes" id="UP001597097"/>
    </source>
</evidence>